<evidence type="ECO:0000313" key="2">
    <source>
        <dbReference type="Proteomes" id="UP001162881"/>
    </source>
</evidence>
<dbReference type="EMBL" id="JALHLF010000005">
    <property type="protein sequence ID" value="MCJ2181582.1"/>
    <property type="molecule type" value="Genomic_DNA"/>
</dbReference>
<organism evidence="1 2">
    <name type="scientific">Novosphingobium organovorum</name>
    <dbReference type="NCBI Taxonomy" id="2930092"/>
    <lineage>
        <taxon>Bacteria</taxon>
        <taxon>Pseudomonadati</taxon>
        <taxon>Pseudomonadota</taxon>
        <taxon>Alphaproteobacteria</taxon>
        <taxon>Sphingomonadales</taxon>
        <taxon>Sphingomonadaceae</taxon>
        <taxon>Novosphingobium</taxon>
    </lineage>
</organism>
<name>A0ABT0B941_9SPHN</name>
<proteinExistence type="predicted"/>
<gene>
    <name evidence="1" type="ORF">MTR62_02490</name>
</gene>
<protein>
    <submittedName>
        <fullName evidence="1">Uncharacterized protein</fullName>
    </submittedName>
</protein>
<comment type="caution">
    <text evidence="1">The sequence shown here is derived from an EMBL/GenBank/DDBJ whole genome shotgun (WGS) entry which is preliminary data.</text>
</comment>
<dbReference type="RefSeq" id="WP_244016705.1">
    <property type="nucleotide sequence ID" value="NZ_JALHLF010000005.1"/>
</dbReference>
<accession>A0ABT0B941</accession>
<keyword evidence="2" id="KW-1185">Reference proteome</keyword>
<reference evidence="1" key="1">
    <citation type="submission" date="2022-03" db="EMBL/GenBank/DDBJ databases">
        <title>Identification of a novel bacterium isolated from mangrove sediments.</title>
        <authorList>
            <person name="Pan X."/>
        </authorList>
    </citation>
    <scope>NUCLEOTIDE SEQUENCE</scope>
    <source>
        <strain evidence="1">B1949</strain>
    </source>
</reference>
<dbReference type="Proteomes" id="UP001162881">
    <property type="component" value="Unassembled WGS sequence"/>
</dbReference>
<sequence>MAGATRFTVCIVAGLVLGVAFGNLAMGLLAGVVAAVGFANVSLKNLRSDEDAG</sequence>
<evidence type="ECO:0000313" key="1">
    <source>
        <dbReference type="EMBL" id="MCJ2181582.1"/>
    </source>
</evidence>